<feature type="compositionally biased region" description="Low complexity" evidence="1">
    <location>
        <begin position="500"/>
        <end position="513"/>
    </location>
</feature>
<comment type="caution">
    <text evidence="3">The sequence shown here is derived from an EMBL/GenBank/DDBJ whole genome shotgun (WGS) entry which is preliminary data.</text>
</comment>
<keyword evidence="2" id="KW-0812">Transmembrane</keyword>
<evidence type="ECO:0000313" key="4">
    <source>
        <dbReference type="Proteomes" id="UP001174934"/>
    </source>
</evidence>
<evidence type="ECO:0000256" key="2">
    <source>
        <dbReference type="SAM" id="Phobius"/>
    </source>
</evidence>
<feature type="compositionally biased region" description="Low complexity" evidence="1">
    <location>
        <begin position="727"/>
        <end position="754"/>
    </location>
</feature>
<feature type="compositionally biased region" description="Pro residues" evidence="1">
    <location>
        <begin position="612"/>
        <end position="627"/>
    </location>
</feature>
<feature type="transmembrane region" description="Helical" evidence="2">
    <location>
        <begin position="97"/>
        <end position="118"/>
    </location>
</feature>
<feature type="region of interest" description="Disordered" evidence="1">
    <location>
        <begin position="482"/>
        <end position="690"/>
    </location>
</feature>
<feature type="compositionally biased region" description="Low complexity" evidence="1">
    <location>
        <begin position="628"/>
        <end position="639"/>
    </location>
</feature>
<feature type="transmembrane region" description="Helical" evidence="2">
    <location>
        <begin position="306"/>
        <end position="335"/>
    </location>
</feature>
<protein>
    <submittedName>
        <fullName evidence="3">Uncharacterized protein</fullName>
    </submittedName>
</protein>
<dbReference type="AlphaFoldDB" id="A0AA40C9L2"/>
<organism evidence="3 4">
    <name type="scientific">Bombardia bombarda</name>
    <dbReference type="NCBI Taxonomy" id="252184"/>
    <lineage>
        <taxon>Eukaryota</taxon>
        <taxon>Fungi</taxon>
        <taxon>Dikarya</taxon>
        <taxon>Ascomycota</taxon>
        <taxon>Pezizomycotina</taxon>
        <taxon>Sordariomycetes</taxon>
        <taxon>Sordariomycetidae</taxon>
        <taxon>Sordariales</taxon>
        <taxon>Lasiosphaeriaceae</taxon>
        <taxon>Bombardia</taxon>
    </lineage>
</organism>
<dbReference type="EMBL" id="JAULSR010000002">
    <property type="protein sequence ID" value="KAK0629273.1"/>
    <property type="molecule type" value="Genomic_DNA"/>
</dbReference>
<keyword evidence="2" id="KW-0472">Membrane</keyword>
<keyword evidence="2" id="KW-1133">Transmembrane helix</keyword>
<dbReference type="PANTHER" id="PTHR37577:SF1">
    <property type="entry name" value="INTEGRAL MEMBRANE PROTEIN"/>
    <property type="match status" value="1"/>
</dbReference>
<evidence type="ECO:0000256" key="1">
    <source>
        <dbReference type="SAM" id="MobiDB-lite"/>
    </source>
</evidence>
<gene>
    <name evidence="3" type="ORF">B0T17DRAFT_505855</name>
</gene>
<evidence type="ECO:0000313" key="3">
    <source>
        <dbReference type="EMBL" id="KAK0629273.1"/>
    </source>
</evidence>
<feature type="region of interest" description="Disordered" evidence="1">
    <location>
        <begin position="389"/>
        <end position="436"/>
    </location>
</feature>
<feature type="region of interest" description="Disordered" evidence="1">
    <location>
        <begin position="725"/>
        <end position="764"/>
    </location>
</feature>
<feature type="compositionally biased region" description="Low complexity" evidence="1">
    <location>
        <begin position="529"/>
        <end position="555"/>
    </location>
</feature>
<keyword evidence="4" id="KW-1185">Reference proteome</keyword>
<name>A0AA40C9L2_9PEZI</name>
<feature type="transmembrane region" description="Helical" evidence="2">
    <location>
        <begin position="48"/>
        <end position="76"/>
    </location>
</feature>
<feature type="transmembrane region" description="Helical" evidence="2">
    <location>
        <begin position="169"/>
        <end position="189"/>
    </location>
</feature>
<dbReference type="Proteomes" id="UP001174934">
    <property type="component" value="Unassembled WGS sequence"/>
</dbReference>
<dbReference type="InterPro" id="IPR053018">
    <property type="entry name" value="Elsinochrome_Biosynth-Asso"/>
</dbReference>
<proteinExistence type="predicted"/>
<feature type="transmembrane region" description="Helical" evidence="2">
    <location>
        <begin position="250"/>
        <end position="272"/>
    </location>
</feature>
<dbReference type="PANTHER" id="PTHR37577">
    <property type="entry name" value="INTEGRAL MEMBRANE PROTEIN"/>
    <property type="match status" value="1"/>
</dbReference>
<reference evidence="3" key="1">
    <citation type="submission" date="2023-06" db="EMBL/GenBank/DDBJ databases">
        <title>Genome-scale phylogeny and comparative genomics of the fungal order Sordariales.</title>
        <authorList>
            <consortium name="Lawrence Berkeley National Laboratory"/>
            <person name="Hensen N."/>
            <person name="Bonometti L."/>
            <person name="Westerberg I."/>
            <person name="Brannstrom I.O."/>
            <person name="Guillou S."/>
            <person name="Cros-Aarteil S."/>
            <person name="Calhoun S."/>
            <person name="Haridas S."/>
            <person name="Kuo A."/>
            <person name="Mondo S."/>
            <person name="Pangilinan J."/>
            <person name="Riley R."/>
            <person name="LaButti K."/>
            <person name="Andreopoulos B."/>
            <person name="Lipzen A."/>
            <person name="Chen C."/>
            <person name="Yanf M."/>
            <person name="Daum C."/>
            <person name="Ng V."/>
            <person name="Clum A."/>
            <person name="Steindorff A."/>
            <person name="Ohm R."/>
            <person name="Martin F."/>
            <person name="Silar P."/>
            <person name="Natvig D."/>
            <person name="Lalanne C."/>
            <person name="Gautier V."/>
            <person name="Ament-velasquez S.L."/>
            <person name="Kruys A."/>
            <person name="Hutchinson M.I."/>
            <person name="Powell A.J."/>
            <person name="Barry K."/>
            <person name="Miller A.N."/>
            <person name="Grigoriev I.V."/>
            <person name="Debuchy R."/>
            <person name="Gladieux P."/>
            <person name="Thoren M.H."/>
            <person name="Johannesson H."/>
        </authorList>
    </citation>
    <scope>NUCLEOTIDE SEQUENCE</scope>
    <source>
        <strain evidence="3">SMH3391-2</strain>
    </source>
</reference>
<feature type="transmembrane region" description="Helical" evidence="2">
    <location>
        <begin position="138"/>
        <end position="157"/>
    </location>
</feature>
<feature type="transmembrane region" description="Helical" evidence="2">
    <location>
        <begin position="355"/>
        <end position="376"/>
    </location>
</feature>
<sequence length="764" mass="84112">MGAYVSREQCLANYNVPLNCSYTLSPDNKTALNLGVFQEGQFEGDPDIAGIGVLGAFLAVTAFSFILSILNTIWWFSKNIFRWKNRITREEKAMKKWELSIAGFFEVLVITCSDQQIFTGGAYAITLRYAKGCSISAYHYDIVANMLLLTCATHLSAVTIARHYWNHPYVAILRIVVTALVYTVTGILLSNQGVGSFGFPTEVPAATDTFSVILLPAACFQSSSAQFASSLQHTFQGSAADFFKAQIPGWTQYLVMFLFYVVAVFVSVGRFVRRGTGHDGRRKKAVSWMRRSCGFMFNKRILHAFFGLYLVAGLGIAGWTIVSSTLYIVGLRAWVDGSGWISKPDGVNPENDPASFGQLVPVLLIALTVFTFMQILSERLTIRRKAVKRRESQALRKQQQQNGGGGDGKITYRNFSSPNPGNRSQTPSIEKKPSMGMSVHETEIMIDNRLPLIDQSGPFFVQQAHAETHAQTYAQTHAQAQAAQFQVAQDHSRNHSRGRSITNQSQTQLQSQTPPQPTSPRPAMYSVFPNSSQSPSPTGSGSASNGSPSPPGTASARLGGSDSPAPPQIPRKSRSRSDVRRVPTGNLPLNDPISSPILSHDDQQHQYYNFSPEPPTSPPLGKLPPSPSQQSLAQSQRQQGGHVRQQSSMERVLPLNGMRSQSSMDYMRGGGSDSRQHLRQQSSQDGSVLPLNIVRSQSSLDERGFRSGTTHLRQQSSVDGFTIVSGPQQQQQQPYQHLRSQSSLDFRQRQQQQQGGAPYMGQAF</sequence>
<feature type="compositionally biased region" description="Polar residues" evidence="1">
    <location>
        <begin position="413"/>
        <end position="428"/>
    </location>
</feature>
<accession>A0AA40C9L2</accession>